<evidence type="ECO:0000256" key="1">
    <source>
        <dbReference type="SAM" id="SignalP"/>
    </source>
</evidence>
<dbReference type="Proteomes" id="UP000008068">
    <property type="component" value="Unassembled WGS sequence"/>
</dbReference>
<dbReference type="InParanoid" id="G0MQG3"/>
<dbReference type="EMBL" id="GL379806">
    <property type="protein sequence ID" value="EGT40844.1"/>
    <property type="molecule type" value="Genomic_DNA"/>
</dbReference>
<proteinExistence type="predicted"/>
<dbReference type="eggNOG" id="ENOG502TJB4">
    <property type="taxonomic scope" value="Eukaryota"/>
</dbReference>
<dbReference type="OMA" id="ICTHIMC"/>
<dbReference type="HOGENOM" id="CLU_120140_0_0_1"/>
<evidence type="ECO:0000313" key="2">
    <source>
        <dbReference type="EMBL" id="EGT40844.1"/>
    </source>
</evidence>
<dbReference type="FunCoup" id="G0MQG3">
    <property type="interactions" value="1115"/>
</dbReference>
<dbReference type="AlphaFoldDB" id="G0MQG3"/>
<dbReference type="OrthoDB" id="5899253at2759"/>
<sequence length="140" mass="15513">MHSPTILFLLSAVIGLASGTIYWSMAMDKAQTQSDMILSAHSNHNTGLLYKLIPFGKDIDRYLADNHNQLKVHIKQAAEFENGTLRAIAFIRDDSTVPPKFYRAELTMTKSDASPTGYTMSKGYICHDACELGTKPLGFI</sequence>
<reference evidence="3" key="1">
    <citation type="submission" date="2011-07" db="EMBL/GenBank/DDBJ databases">
        <authorList>
            <consortium name="Caenorhabditis brenneri Sequencing and Analysis Consortium"/>
            <person name="Wilson R.K."/>
        </authorList>
    </citation>
    <scope>NUCLEOTIDE SEQUENCE [LARGE SCALE GENOMIC DNA]</scope>
    <source>
        <strain evidence="3">PB2801</strain>
    </source>
</reference>
<name>G0MQG3_CAEBE</name>
<evidence type="ECO:0000313" key="3">
    <source>
        <dbReference type="Proteomes" id="UP000008068"/>
    </source>
</evidence>
<organism evidence="3">
    <name type="scientific">Caenorhabditis brenneri</name>
    <name type="common">Nematode worm</name>
    <dbReference type="NCBI Taxonomy" id="135651"/>
    <lineage>
        <taxon>Eukaryota</taxon>
        <taxon>Metazoa</taxon>
        <taxon>Ecdysozoa</taxon>
        <taxon>Nematoda</taxon>
        <taxon>Chromadorea</taxon>
        <taxon>Rhabditida</taxon>
        <taxon>Rhabditina</taxon>
        <taxon>Rhabditomorpha</taxon>
        <taxon>Rhabditoidea</taxon>
        <taxon>Rhabditidae</taxon>
        <taxon>Peloderinae</taxon>
        <taxon>Caenorhabditis</taxon>
    </lineage>
</organism>
<gene>
    <name evidence="2" type="ORF">CAEBREN_06815</name>
</gene>
<feature type="chain" id="PRO_5003403656" evidence="1">
    <location>
        <begin position="20"/>
        <end position="140"/>
    </location>
</feature>
<protein>
    <submittedName>
        <fullName evidence="2">Uncharacterized protein</fullName>
    </submittedName>
</protein>
<keyword evidence="1" id="KW-0732">Signal</keyword>
<keyword evidence="3" id="KW-1185">Reference proteome</keyword>
<accession>G0MQG3</accession>
<feature type="signal peptide" evidence="1">
    <location>
        <begin position="1"/>
        <end position="19"/>
    </location>
</feature>